<reference evidence="2 3" key="1">
    <citation type="submission" date="2020-12" db="EMBL/GenBank/DDBJ databases">
        <title>Taxonomic evaluation of the Bacillus sporothermodurans group of bacteria based on whole genome sequences.</title>
        <authorList>
            <person name="Fiedler G."/>
            <person name="Herbstmann A.-D."/>
            <person name="Doll E."/>
            <person name="Wenning M."/>
            <person name="Brinks E."/>
            <person name="Kabisch J."/>
            <person name="Breitenwieser F."/>
            <person name="Lappann M."/>
            <person name="Boehnlein C."/>
            <person name="Franz C."/>
        </authorList>
    </citation>
    <scope>NUCLEOTIDE SEQUENCE [LARGE SCALE GENOMIC DNA]</scope>
    <source>
        <strain evidence="2 3">DSM 10599</strain>
    </source>
</reference>
<organism evidence="2 3">
    <name type="scientific">Heyndrickxia sporothermodurans</name>
    <dbReference type="NCBI Taxonomy" id="46224"/>
    <lineage>
        <taxon>Bacteria</taxon>
        <taxon>Bacillati</taxon>
        <taxon>Bacillota</taxon>
        <taxon>Bacilli</taxon>
        <taxon>Bacillales</taxon>
        <taxon>Bacillaceae</taxon>
        <taxon>Heyndrickxia</taxon>
    </lineage>
</organism>
<dbReference type="Pfam" id="PF02036">
    <property type="entry name" value="SCP2"/>
    <property type="match status" value="1"/>
</dbReference>
<protein>
    <submittedName>
        <fullName evidence="2">SCP2 sterol-binding domain-containing protein</fullName>
    </submittedName>
</protein>
<dbReference type="Gene3D" id="3.30.1050.10">
    <property type="entry name" value="SCP2 sterol-binding domain"/>
    <property type="match status" value="1"/>
</dbReference>
<dbReference type="RefSeq" id="WP_066229227.1">
    <property type="nucleotide sequence ID" value="NZ_CP066701.1"/>
</dbReference>
<dbReference type="Proteomes" id="UP000595512">
    <property type="component" value="Chromosome"/>
</dbReference>
<accession>A0AB37H464</accession>
<evidence type="ECO:0000313" key="2">
    <source>
        <dbReference type="EMBL" id="QQX23783.1"/>
    </source>
</evidence>
<evidence type="ECO:0000313" key="3">
    <source>
        <dbReference type="Proteomes" id="UP000595512"/>
    </source>
</evidence>
<dbReference type="KEGG" id="hspo:JGZ69_12900"/>
<name>A0AB37H464_9BACI</name>
<evidence type="ECO:0000259" key="1">
    <source>
        <dbReference type="Pfam" id="PF02036"/>
    </source>
</evidence>
<feature type="domain" description="SCP2" evidence="1">
    <location>
        <begin position="20"/>
        <end position="102"/>
    </location>
</feature>
<dbReference type="InterPro" id="IPR036527">
    <property type="entry name" value="SCP2_sterol-bd_dom_sf"/>
</dbReference>
<dbReference type="InterPro" id="IPR003033">
    <property type="entry name" value="SCP2_sterol-bd_dom"/>
</dbReference>
<dbReference type="AlphaFoldDB" id="A0AB37H464"/>
<proteinExistence type="predicted"/>
<sequence length="112" mass="13284">MDTLFKRVLVEINRRSHLQTLLPRHQISIMFKCEDRTWGMNLSRVQSNYTSHMDEKADLEIHVSKQALPLLLNGDIRLYQLVKYGEVQVKGSYRYSLLVESLLWLCREYKIA</sequence>
<dbReference type="SUPFAM" id="SSF55718">
    <property type="entry name" value="SCP-like"/>
    <property type="match status" value="1"/>
</dbReference>
<dbReference type="EMBL" id="CP066701">
    <property type="protein sequence ID" value="QQX23783.1"/>
    <property type="molecule type" value="Genomic_DNA"/>
</dbReference>
<gene>
    <name evidence="2" type="ORF">JGZ69_12900</name>
</gene>